<dbReference type="RefSeq" id="XP_075109036.1">
    <property type="nucleotide sequence ID" value="XM_075252935.1"/>
</dbReference>
<evidence type="ECO:0000313" key="2">
    <source>
        <dbReference type="RefSeq" id="XP_075109036.1"/>
    </source>
</evidence>
<protein>
    <submittedName>
        <fullName evidence="2">Uncharacterized protein LOC142180841</fullName>
    </submittedName>
</protein>
<evidence type="ECO:0000313" key="1">
    <source>
        <dbReference type="Proteomes" id="UP000790787"/>
    </source>
</evidence>
<sequence>MATLDNTKPEKLGHNHPLFPEFKWQFRSYIDFVAIKRTRKLLHVELELLSGMVYSSNANEVWDDLKEHFDKMHYFDSLAPILGRDATNSHEFVQFMERQKLLQFLMGLNESYEQARSQLLMMVSVPSVNKAYYMLMERESQRTMSNASTNMDNAEMSALMANRAGNQQKMRKKYNLFCDFCKMKGQTKETCYKIVGYPNDYKFKNKYNTQNILQLLNSKPTEVIANATDLESDSGASNHMTLKIELLNNPSPLGSSELANIFKDYKISDDLYTGKVLGLVVKLMGYTFLGAIFIRYSHLHQLLGHLLMKAIKKIDKLKQHFKKDSSQVICLDCHVCPLARQTKLSFPVSTSRAQAPFHLLHVDVWRLIVHIINRLPSTILKGKSPYEKLFNTEPSIDHMRVFGCLCYAVKSKQFIVNRDVVFKERVFPFKKMKLSYVPVFPVFEPTDLPDTTGVLYQDQAIEHEATHDTNVVQGSDAVSEATEAFIDASVLPIEEEVDAAPQLQQDSSHLQVVDDALPIAVRKPPRTIGPPKWL</sequence>
<accession>A0AC58UHR9</accession>
<reference evidence="2" key="2">
    <citation type="submission" date="2025-08" db="UniProtKB">
        <authorList>
            <consortium name="RefSeq"/>
        </authorList>
    </citation>
    <scope>IDENTIFICATION</scope>
    <source>
        <tissue evidence="2">Leaf</tissue>
    </source>
</reference>
<dbReference type="Proteomes" id="UP000790787">
    <property type="component" value="Chromosome 5"/>
</dbReference>
<gene>
    <name evidence="2" type="primary">LOC142180841</name>
</gene>
<proteinExistence type="predicted"/>
<reference evidence="1" key="1">
    <citation type="journal article" date="2014" name="Nat. Commun.">
        <title>The tobacco genome sequence and its comparison with those of tomato and potato.</title>
        <authorList>
            <person name="Sierro N."/>
            <person name="Battey J.N."/>
            <person name="Ouadi S."/>
            <person name="Bakaher N."/>
            <person name="Bovet L."/>
            <person name="Willig A."/>
            <person name="Goepfert S."/>
            <person name="Peitsch M.C."/>
            <person name="Ivanov N.V."/>
        </authorList>
    </citation>
    <scope>NUCLEOTIDE SEQUENCE [LARGE SCALE GENOMIC DNA]</scope>
</reference>
<keyword evidence="1" id="KW-1185">Reference proteome</keyword>
<organism evidence="1 2">
    <name type="scientific">Nicotiana tabacum</name>
    <name type="common">Common tobacco</name>
    <dbReference type="NCBI Taxonomy" id="4097"/>
    <lineage>
        <taxon>Eukaryota</taxon>
        <taxon>Viridiplantae</taxon>
        <taxon>Streptophyta</taxon>
        <taxon>Embryophyta</taxon>
        <taxon>Tracheophyta</taxon>
        <taxon>Spermatophyta</taxon>
        <taxon>Magnoliopsida</taxon>
        <taxon>eudicotyledons</taxon>
        <taxon>Gunneridae</taxon>
        <taxon>Pentapetalae</taxon>
        <taxon>asterids</taxon>
        <taxon>lamiids</taxon>
        <taxon>Solanales</taxon>
        <taxon>Solanaceae</taxon>
        <taxon>Nicotianoideae</taxon>
        <taxon>Nicotianeae</taxon>
        <taxon>Nicotiana</taxon>
    </lineage>
</organism>
<name>A0AC58UHR9_TOBAC</name>